<dbReference type="Pfam" id="PF12833">
    <property type="entry name" value="HTH_18"/>
    <property type="match status" value="1"/>
</dbReference>
<dbReference type="eggNOG" id="COG4977">
    <property type="taxonomic scope" value="Bacteria"/>
</dbReference>
<dbReference type="GO" id="GO:0043565">
    <property type="term" value="F:sequence-specific DNA binding"/>
    <property type="evidence" value="ECO:0007669"/>
    <property type="project" value="InterPro"/>
</dbReference>
<sequence length="336" mass="37218">MCNTVLKVTFRSNWDSGMDKKRFKVMVLAFDGISAFHLSVPCLVFEEVFIGDYQPFELTLFSMTEKALKNSHGFSLAVEAQLEALVEADIVIIPSWPSSMPSAPASLIEALQLAHSNGALLVGLCLGAFVIAETGLLNGLTATTHWAFSDRFKAQFPQVIFDSEPLFIEHEQLLTSAGVAAALDCCLHLVRRLLGTEVAANLARSMVTAPFRSGGQQQYIPIPIPKMPESQTSLTLVMESISSQITQAHNIDDVALRCAMSRRTFTRHFRAIYGCSFNEWLLNQRLELSQTLLETTSNSVALVAELSGFGSESVYRKHFKQAFKVSPSQWRHTFYG</sequence>
<dbReference type="PANTHER" id="PTHR43130:SF3">
    <property type="entry name" value="HTH-TYPE TRANSCRIPTIONAL REGULATOR RV1931C"/>
    <property type="match status" value="1"/>
</dbReference>
<accession>B8CJA3</accession>
<dbReference type="InterPro" id="IPR009057">
    <property type="entry name" value="Homeodomain-like_sf"/>
</dbReference>
<keyword evidence="5" id="KW-1185">Reference proteome</keyword>
<evidence type="ECO:0000313" key="5">
    <source>
        <dbReference type="Proteomes" id="UP000000753"/>
    </source>
</evidence>
<dbReference type="Gene3D" id="1.10.10.60">
    <property type="entry name" value="Homeodomain-like"/>
    <property type="match status" value="1"/>
</dbReference>
<evidence type="ECO:0000259" key="3">
    <source>
        <dbReference type="PROSITE" id="PS01124"/>
    </source>
</evidence>
<name>B8CJA3_SHEPW</name>
<keyword evidence="4" id="KW-0238">DNA-binding</keyword>
<dbReference type="HOGENOM" id="CLU_000445_59_0_6"/>
<gene>
    <name evidence="4" type="ordered locus">swp_1064</name>
</gene>
<evidence type="ECO:0000256" key="1">
    <source>
        <dbReference type="ARBA" id="ARBA00023015"/>
    </source>
</evidence>
<keyword evidence="1" id="KW-0805">Transcription regulation</keyword>
<dbReference type="EMBL" id="CP000472">
    <property type="protein sequence ID" value="ACJ27865.1"/>
    <property type="molecule type" value="Genomic_DNA"/>
</dbReference>
<feature type="domain" description="HTH araC/xylS-type" evidence="3">
    <location>
        <begin position="235"/>
        <end position="333"/>
    </location>
</feature>
<dbReference type="InterPro" id="IPR002818">
    <property type="entry name" value="DJ-1/PfpI"/>
</dbReference>
<dbReference type="Proteomes" id="UP000000753">
    <property type="component" value="Chromosome"/>
</dbReference>
<keyword evidence="2" id="KW-0804">Transcription</keyword>
<protein>
    <submittedName>
        <fullName evidence="4">Transcriptional regulator containing an amidase domain and an AraC-type DNA-binding HTH domain</fullName>
    </submittedName>
</protein>
<dbReference type="PANTHER" id="PTHR43130">
    <property type="entry name" value="ARAC-FAMILY TRANSCRIPTIONAL REGULATOR"/>
    <property type="match status" value="1"/>
</dbReference>
<dbReference type="PROSITE" id="PS01124">
    <property type="entry name" value="HTH_ARAC_FAMILY_2"/>
    <property type="match status" value="1"/>
</dbReference>
<dbReference type="AlphaFoldDB" id="B8CJA3"/>
<dbReference type="STRING" id="225849.swp_1064"/>
<dbReference type="GO" id="GO:0003700">
    <property type="term" value="F:DNA-binding transcription factor activity"/>
    <property type="evidence" value="ECO:0007669"/>
    <property type="project" value="InterPro"/>
</dbReference>
<dbReference type="SUPFAM" id="SSF52317">
    <property type="entry name" value="Class I glutamine amidotransferase-like"/>
    <property type="match status" value="1"/>
</dbReference>
<reference evidence="4 5" key="1">
    <citation type="journal article" date="2008" name="PLoS ONE">
        <title>Environmental adaptation: genomic analysis of the piezotolerant and psychrotolerant deep-sea iron reducing bacterium Shewanella piezotolerans WP3.</title>
        <authorList>
            <person name="Wang F."/>
            <person name="Wang J."/>
            <person name="Jian H."/>
            <person name="Zhang B."/>
            <person name="Li S."/>
            <person name="Wang F."/>
            <person name="Zeng X."/>
            <person name="Gao L."/>
            <person name="Bartlett D.H."/>
            <person name="Yu J."/>
            <person name="Hu S."/>
            <person name="Xiao X."/>
        </authorList>
    </citation>
    <scope>NUCLEOTIDE SEQUENCE [LARGE SCALE GENOMIC DNA]</scope>
    <source>
        <strain evidence="5">WP3 / JCM 13877</strain>
    </source>
</reference>
<proteinExistence type="predicted"/>
<evidence type="ECO:0000313" key="4">
    <source>
        <dbReference type="EMBL" id="ACJ27865.1"/>
    </source>
</evidence>
<organism evidence="4 5">
    <name type="scientific">Shewanella piezotolerans (strain WP3 / JCM 13877)</name>
    <dbReference type="NCBI Taxonomy" id="225849"/>
    <lineage>
        <taxon>Bacteria</taxon>
        <taxon>Pseudomonadati</taxon>
        <taxon>Pseudomonadota</taxon>
        <taxon>Gammaproteobacteria</taxon>
        <taxon>Alteromonadales</taxon>
        <taxon>Shewanellaceae</taxon>
        <taxon>Shewanella</taxon>
    </lineage>
</organism>
<dbReference type="InterPro" id="IPR052158">
    <property type="entry name" value="INH-QAR"/>
</dbReference>
<dbReference type="SMART" id="SM00342">
    <property type="entry name" value="HTH_ARAC"/>
    <property type="match status" value="1"/>
</dbReference>
<evidence type="ECO:0000256" key="2">
    <source>
        <dbReference type="ARBA" id="ARBA00023163"/>
    </source>
</evidence>
<dbReference type="SUPFAM" id="SSF46689">
    <property type="entry name" value="Homeodomain-like"/>
    <property type="match status" value="2"/>
</dbReference>
<dbReference type="CDD" id="cd03137">
    <property type="entry name" value="GATase1_AraC_1"/>
    <property type="match status" value="1"/>
</dbReference>
<dbReference type="Pfam" id="PF01965">
    <property type="entry name" value="DJ-1_PfpI"/>
    <property type="match status" value="1"/>
</dbReference>
<dbReference type="Gene3D" id="3.40.50.880">
    <property type="match status" value="1"/>
</dbReference>
<dbReference type="InterPro" id="IPR029062">
    <property type="entry name" value="Class_I_gatase-like"/>
</dbReference>
<dbReference type="KEGG" id="swp:swp_1064"/>
<dbReference type="InterPro" id="IPR018060">
    <property type="entry name" value="HTH_AraC"/>
</dbReference>